<dbReference type="AlphaFoldDB" id="Z4WWQ9"/>
<evidence type="ECO:0000313" key="2">
    <source>
        <dbReference type="Proteomes" id="UP000023482"/>
    </source>
</evidence>
<protein>
    <submittedName>
        <fullName evidence="1">Uncharacterized protein</fullName>
    </submittedName>
</protein>
<comment type="caution">
    <text evidence="1">The sequence shown here is derived from an EMBL/GenBank/DDBJ whole genome shotgun (WGS) entry which is preliminary data.</text>
</comment>
<gene>
    <name evidence="1" type="ORF">HMPREF0636_1460</name>
</gene>
<evidence type="ECO:0000313" key="1">
    <source>
        <dbReference type="EMBL" id="EWC91904.1"/>
    </source>
</evidence>
<keyword evidence="2" id="KW-1185">Reference proteome</keyword>
<proteinExistence type="predicted"/>
<sequence length="37" mass="3893">MVVMVASLIIAAVVLAMDKTFETALSHVYRAISGVKG</sequence>
<dbReference type="PATRIC" id="fig|887901.3.peg.1219"/>
<accession>Z4WWQ9</accession>
<dbReference type="EMBL" id="JDFF01000022">
    <property type="protein sequence ID" value="EWC91904.1"/>
    <property type="molecule type" value="Genomic_DNA"/>
</dbReference>
<organism evidence="1 2">
    <name type="scientific">Porphyromonas catoniae ATCC 51270</name>
    <dbReference type="NCBI Taxonomy" id="887901"/>
    <lineage>
        <taxon>Bacteria</taxon>
        <taxon>Pseudomonadati</taxon>
        <taxon>Bacteroidota</taxon>
        <taxon>Bacteroidia</taxon>
        <taxon>Bacteroidales</taxon>
        <taxon>Porphyromonadaceae</taxon>
        <taxon>Porphyromonas</taxon>
    </lineage>
</organism>
<reference evidence="1 2" key="1">
    <citation type="submission" date="2014-01" db="EMBL/GenBank/DDBJ databases">
        <authorList>
            <person name="Durkin A.S."/>
            <person name="McCorrison J."/>
            <person name="Torralba M."/>
            <person name="Gillis M."/>
            <person name="Haft D.H."/>
            <person name="Methe B."/>
            <person name="Sutton G."/>
            <person name="Nelson K.E."/>
        </authorList>
    </citation>
    <scope>NUCLEOTIDE SEQUENCE [LARGE SCALE GENOMIC DNA]</scope>
    <source>
        <strain evidence="1 2">ATCC 51270</strain>
    </source>
</reference>
<name>Z4WWQ9_9PORP</name>
<dbReference type="Proteomes" id="UP000023482">
    <property type="component" value="Unassembled WGS sequence"/>
</dbReference>